<evidence type="ECO:0000313" key="2">
    <source>
        <dbReference type="Proteomes" id="UP000250275"/>
    </source>
</evidence>
<name>A0A310SQQ0_9HYME</name>
<accession>A0A310SQQ0</accession>
<proteinExistence type="predicted"/>
<gene>
    <name evidence="1" type="ORF">WN48_00020</name>
</gene>
<dbReference type="EMBL" id="KQ760085">
    <property type="protein sequence ID" value="OAD61966.1"/>
    <property type="molecule type" value="Genomic_DNA"/>
</dbReference>
<keyword evidence="2" id="KW-1185">Reference proteome</keyword>
<protein>
    <submittedName>
        <fullName evidence="1">Uncharacterized protein</fullName>
    </submittedName>
</protein>
<dbReference type="AlphaFoldDB" id="A0A310SQQ0"/>
<sequence length="58" mass="6277">MAGAKGRRKGRVPRAAYRSAKVVQTEAEVSARAARYLRGECSRGNWNIGLPAPDSDSM</sequence>
<dbReference type="Proteomes" id="UP000250275">
    <property type="component" value="Unassembled WGS sequence"/>
</dbReference>
<organism evidence="1 2">
    <name type="scientific">Eufriesea mexicana</name>
    <dbReference type="NCBI Taxonomy" id="516756"/>
    <lineage>
        <taxon>Eukaryota</taxon>
        <taxon>Metazoa</taxon>
        <taxon>Ecdysozoa</taxon>
        <taxon>Arthropoda</taxon>
        <taxon>Hexapoda</taxon>
        <taxon>Insecta</taxon>
        <taxon>Pterygota</taxon>
        <taxon>Neoptera</taxon>
        <taxon>Endopterygota</taxon>
        <taxon>Hymenoptera</taxon>
        <taxon>Apocrita</taxon>
        <taxon>Aculeata</taxon>
        <taxon>Apoidea</taxon>
        <taxon>Anthophila</taxon>
        <taxon>Apidae</taxon>
        <taxon>Eufriesea</taxon>
    </lineage>
</organism>
<evidence type="ECO:0000313" key="1">
    <source>
        <dbReference type="EMBL" id="OAD61966.1"/>
    </source>
</evidence>
<reference evidence="1 2" key="1">
    <citation type="submission" date="2015-07" db="EMBL/GenBank/DDBJ databases">
        <title>The genome of Eufriesea mexicana.</title>
        <authorList>
            <person name="Pan H."/>
            <person name="Kapheim K."/>
        </authorList>
    </citation>
    <scope>NUCLEOTIDE SEQUENCE [LARGE SCALE GENOMIC DNA]</scope>
    <source>
        <strain evidence="1">0111107269</strain>
        <tissue evidence="1">Whole body</tissue>
    </source>
</reference>